<name>A0A7Y6MC33_9ACTN</name>
<dbReference type="RefSeq" id="WP_175600675.1">
    <property type="nucleotide sequence ID" value="NZ_JABWGO010000002.1"/>
</dbReference>
<protein>
    <submittedName>
        <fullName evidence="1">Uncharacterized protein</fullName>
    </submittedName>
</protein>
<evidence type="ECO:0000313" key="1">
    <source>
        <dbReference type="EMBL" id="NUW41134.1"/>
    </source>
</evidence>
<reference evidence="1 2" key="1">
    <citation type="submission" date="2020-06" db="EMBL/GenBank/DDBJ databases">
        <authorList>
            <person name="Chanama M."/>
        </authorList>
    </citation>
    <scope>NUCLEOTIDE SEQUENCE [LARGE SCALE GENOMIC DNA]</scope>
    <source>
        <strain evidence="1 2">TBRC6557</strain>
    </source>
</reference>
<proteinExistence type="predicted"/>
<accession>A0A7Y6MC33</accession>
<dbReference type="EMBL" id="JABWGO010000002">
    <property type="protein sequence ID" value="NUW41134.1"/>
    <property type="molecule type" value="Genomic_DNA"/>
</dbReference>
<dbReference type="Proteomes" id="UP000546126">
    <property type="component" value="Unassembled WGS sequence"/>
</dbReference>
<sequence length="123" mass="13621">MTVAFSLAVAPEVEEEDVADLMHELSGHLTFTRASRALSVDWLMVIAIAKDVAPILGAASAAVNISEKIIAWRRKRGEAGRIHLQNGSDVIDLSSCSDEEIEAWFDRLSKERDTRRSDDDQEP</sequence>
<evidence type="ECO:0000313" key="2">
    <source>
        <dbReference type="Proteomes" id="UP000546126"/>
    </source>
</evidence>
<comment type="caution">
    <text evidence="1">The sequence shown here is derived from an EMBL/GenBank/DDBJ whole genome shotgun (WGS) entry which is preliminary data.</text>
</comment>
<organism evidence="1 2">
    <name type="scientific">Nonomuraea rhodomycinica</name>
    <dbReference type="NCBI Taxonomy" id="1712872"/>
    <lineage>
        <taxon>Bacteria</taxon>
        <taxon>Bacillati</taxon>
        <taxon>Actinomycetota</taxon>
        <taxon>Actinomycetes</taxon>
        <taxon>Streptosporangiales</taxon>
        <taxon>Streptosporangiaceae</taxon>
        <taxon>Nonomuraea</taxon>
    </lineage>
</organism>
<keyword evidence="2" id="KW-1185">Reference proteome</keyword>
<dbReference type="AlphaFoldDB" id="A0A7Y6MC33"/>
<gene>
    <name evidence="1" type="ORF">HT134_13425</name>
</gene>